<proteinExistence type="predicted"/>
<evidence type="ECO:0000256" key="1">
    <source>
        <dbReference type="ARBA" id="ARBA00022491"/>
    </source>
</evidence>
<keyword evidence="3" id="KW-0238">DNA-binding</keyword>
<evidence type="ECO:0000256" key="4">
    <source>
        <dbReference type="ARBA" id="ARBA00023163"/>
    </source>
</evidence>
<evidence type="ECO:0000256" key="3">
    <source>
        <dbReference type="ARBA" id="ARBA00023125"/>
    </source>
</evidence>
<feature type="domain" description="HTH deoR-type" evidence="6">
    <location>
        <begin position="28"/>
        <end position="83"/>
    </location>
</feature>
<accession>A0ABS5R9R9</accession>
<dbReference type="SUPFAM" id="SSF100950">
    <property type="entry name" value="NagB/RpiA/CoA transferase-like"/>
    <property type="match status" value="1"/>
</dbReference>
<dbReference type="InterPro" id="IPR036388">
    <property type="entry name" value="WH-like_DNA-bd_sf"/>
</dbReference>
<dbReference type="InterPro" id="IPR018356">
    <property type="entry name" value="Tscrpt_reg_HTH_DeoR_CS"/>
</dbReference>
<dbReference type="PANTHER" id="PTHR30363">
    <property type="entry name" value="HTH-TYPE TRANSCRIPTIONAL REGULATOR SRLR-RELATED"/>
    <property type="match status" value="1"/>
</dbReference>
<dbReference type="InterPro" id="IPR001034">
    <property type="entry name" value="DeoR_HTH"/>
</dbReference>
<dbReference type="EMBL" id="JAHCQH010000020">
    <property type="protein sequence ID" value="MBS9478408.1"/>
    <property type="molecule type" value="Genomic_DNA"/>
</dbReference>
<dbReference type="Gene3D" id="1.10.10.10">
    <property type="entry name" value="Winged helix-like DNA-binding domain superfamily/Winged helix DNA-binding domain"/>
    <property type="match status" value="1"/>
</dbReference>
<keyword evidence="8" id="KW-1185">Reference proteome</keyword>
<evidence type="ECO:0000313" key="7">
    <source>
        <dbReference type="EMBL" id="MBS9478408.1"/>
    </source>
</evidence>
<dbReference type="PRINTS" id="PR00037">
    <property type="entry name" value="HTHLACR"/>
</dbReference>
<protein>
    <submittedName>
        <fullName evidence="7">DeoR/GlpR transcriptional regulator</fullName>
    </submittedName>
</protein>
<evidence type="ECO:0000313" key="8">
    <source>
        <dbReference type="Proteomes" id="UP001166585"/>
    </source>
</evidence>
<dbReference type="SMART" id="SM00420">
    <property type="entry name" value="HTH_DEOR"/>
    <property type="match status" value="1"/>
</dbReference>
<dbReference type="SUPFAM" id="SSF46785">
    <property type="entry name" value="Winged helix' DNA-binding domain"/>
    <property type="match status" value="1"/>
</dbReference>
<evidence type="ECO:0000259" key="6">
    <source>
        <dbReference type="PROSITE" id="PS51000"/>
    </source>
</evidence>
<organism evidence="7 8">
    <name type="scientific">Ancylobacter radicis</name>
    <dbReference type="NCBI Taxonomy" id="2836179"/>
    <lineage>
        <taxon>Bacteria</taxon>
        <taxon>Pseudomonadati</taxon>
        <taxon>Pseudomonadota</taxon>
        <taxon>Alphaproteobacteria</taxon>
        <taxon>Hyphomicrobiales</taxon>
        <taxon>Xanthobacteraceae</taxon>
        <taxon>Ancylobacter</taxon>
    </lineage>
</organism>
<dbReference type="InterPro" id="IPR050313">
    <property type="entry name" value="Carb_Metab_HTH_regulators"/>
</dbReference>
<dbReference type="InterPro" id="IPR014036">
    <property type="entry name" value="DeoR-like_C"/>
</dbReference>
<dbReference type="SMART" id="SM01134">
    <property type="entry name" value="DeoRC"/>
    <property type="match status" value="1"/>
</dbReference>
<keyword evidence="2" id="KW-0805">Transcription regulation</keyword>
<evidence type="ECO:0000256" key="5">
    <source>
        <dbReference type="SAM" id="MobiDB-lite"/>
    </source>
</evidence>
<dbReference type="Proteomes" id="UP001166585">
    <property type="component" value="Unassembled WGS sequence"/>
</dbReference>
<dbReference type="PROSITE" id="PS00894">
    <property type="entry name" value="HTH_DEOR_1"/>
    <property type="match status" value="1"/>
</dbReference>
<gene>
    <name evidence="7" type="ORF">KIP89_14945</name>
</gene>
<keyword evidence="1" id="KW-0678">Repressor</keyword>
<dbReference type="InterPro" id="IPR037171">
    <property type="entry name" value="NagB/RpiA_transferase-like"/>
</dbReference>
<dbReference type="Pfam" id="PF08220">
    <property type="entry name" value="HTH_DeoR"/>
    <property type="match status" value="1"/>
</dbReference>
<comment type="caution">
    <text evidence="7">The sequence shown here is derived from an EMBL/GenBank/DDBJ whole genome shotgun (WGS) entry which is preliminary data.</text>
</comment>
<name>A0ABS5R9R9_9HYPH</name>
<feature type="region of interest" description="Disordered" evidence="5">
    <location>
        <begin position="1"/>
        <end position="34"/>
    </location>
</feature>
<keyword evidence="4" id="KW-0804">Transcription</keyword>
<dbReference type="InterPro" id="IPR036390">
    <property type="entry name" value="WH_DNA-bd_sf"/>
</dbReference>
<dbReference type="PANTHER" id="PTHR30363:SF4">
    <property type="entry name" value="GLYCEROL-3-PHOSPHATE REGULON REPRESSOR"/>
    <property type="match status" value="1"/>
</dbReference>
<sequence length="279" mass="30482">MSEDKSGEDEPREDETRTTERRRPRLDKASRHERILAEMMATPTLRVGDLAADLEVSTETIRRDLFELQERGLINRTYGGAVRPFAAEPAVTERHAMMVAEREAIAALAVKFIKPKEVIAIGAGATTTHVARRMAAECRDLTVITHSFSVATVVAANPTIDVIMCPGRYNAREGMMVGVETVEFLQNYNVNRAILGISGITTDGLADAEAPAASVYKAMMNRSAETLVVSDHKKFDVQALAIWARIPDIQRLVVDRSPGGAVARALARAGVEISVATRR</sequence>
<dbReference type="RefSeq" id="WP_213756386.1">
    <property type="nucleotide sequence ID" value="NZ_JAHCQH010000020.1"/>
</dbReference>
<dbReference type="Gene3D" id="3.40.50.1360">
    <property type="match status" value="1"/>
</dbReference>
<dbReference type="Pfam" id="PF00455">
    <property type="entry name" value="DeoRC"/>
    <property type="match status" value="1"/>
</dbReference>
<reference evidence="7" key="1">
    <citation type="submission" date="2021-05" db="EMBL/GenBank/DDBJ databases">
        <authorList>
            <person name="Sun Q."/>
            <person name="Inoue M."/>
        </authorList>
    </citation>
    <scope>NUCLEOTIDE SEQUENCE</scope>
    <source>
        <strain evidence="7">VKM B-3255</strain>
    </source>
</reference>
<evidence type="ECO:0000256" key="2">
    <source>
        <dbReference type="ARBA" id="ARBA00023015"/>
    </source>
</evidence>
<dbReference type="PROSITE" id="PS51000">
    <property type="entry name" value="HTH_DEOR_2"/>
    <property type="match status" value="1"/>
</dbReference>